<accession>A0ABU9I0V9</accession>
<proteinExistence type="predicted"/>
<organism evidence="1 2">
    <name type="scientific">Flavobacterium arundinis</name>
    <dbReference type="NCBI Taxonomy" id="3139143"/>
    <lineage>
        <taxon>Bacteria</taxon>
        <taxon>Pseudomonadati</taxon>
        <taxon>Bacteroidota</taxon>
        <taxon>Flavobacteriia</taxon>
        <taxon>Flavobacteriales</taxon>
        <taxon>Flavobacteriaceae</taxon>
        <taxon>Flavobacterium</taxon>
    </lineage>
</organism>
<name>A0ABU9I0V9_9FLAO</name>
<gene>
    <name evidence="1" type="ORF">AAEO56_17450</name>
</gene>
<evidence type="ECO:0000313" key="2">
    <source>
        <dbReference type="Proteomes" id="UP001464555"/>
    </source>
</evidence>
<sequence length="169" mass="19459">MKPIIKTLFCKGLFVLLILMLSTSCITPRHTVEINSYVLMENGKEILGKEKGLIAFIFENNQRKMPFAQFVAYKYNLGTYTDVSYWVTVDGYRLKVFLYENAELEKYFDISQFMVSNVETEANIVGSKAKFLAMSVISESNEDCLADNSLYKNITIKYLEALKDEYNKS</sequence>
<dbReference type="Proteomes" id="UP001464555">
    <property type="component" value="Unassembled WGS sequence"/>
</dbReference>
<protein>
    <recommendedName>
        <fullName evidence="3">Lipoprotein</fullName>
    </recommendedName>
</protein>
<dbReference type="EMBL" id="JBBYHR010000011">
    <property type="protein sequence ID" value="MEL1246063.1"/>
    <property type="molecule type" value="Genomic_DNA"/>
</dbReference>
<comment type="caution">
    <text evidence="1">The sequence shown here is derived from an EMBL/GenBank/DDBJ whole genome shotgun (WGS) entry which is preliminary data.</text>
</comment>
<dbReference type="RefSeq" id="WP_341698358.1">
    <property type="nucleotide sequence ID" value="NZ_JBBYHR010000011.1"/>
</dbReference>
<evidence type="ECO:0000313" key="1">
    <source>
        <dbReference type="EMBL" id="MEL1246063.1"/>
    </source>
</evidence>
<keyword evidence="2" id="KW-1185">Reference proteome</keyword>
<evidence type="ECO:0008006" key="3">
    <source>
        <dbReference type="Google" id="ProtNLM"/>
    </source>
</evidence>
<reference evidence="1 2" key="1">
    <citation type="submission" date="2024-04" db="EMBL/GenBank/DDBJ databases">
        <title>Flavobacterium sp. DGU11 16S ribosomal RNA gene Genome sequencing and assembly.</title>
        <authorList>
            <person name="Park S."/>
        </authorList>
    </citation>
    <scope>NUCLEOTIDE SEQUENCE [LARGE SCALE GENOMIC DNA]</scope>
    <source>
        <strain evidence="1 2">DGU11</strain>
    </source>
</reference>
<dbReference type="PROSITE" id="PS51257">
    <property type="entry name" value="PROKAR_LIPOPROTEIN"/>
    <property type="match status" value="1"/>
</dbReference>